<dbReference type="AlphaFoldDB" id="A0AA85KDC3"/>
<dbReference type="PANTHER" id="PTHR24213">
    <property type="entry name" value="ACTIN-BINDING LIM PROTEIN"/>
    <property type="match status" value="1"/>
</dbReference>
<dbReference type="Pfam" id="PF00412">
    <property type="entry name" value="LIM"/>
    <property type="match status" value="2"/>
</dbReference>
<dbReference type="Proteomes" id="UP000050795">
    <property type="component" value="Unassembled WGS sequence"/>
</dbReference>
<dbReference type="InterPro" id="IPR051618">
    <property type="entry name" value="Actin-binding_LIM"/>
</dbReference>
<dbReference type="GO" id="GO:0051017">
    <property type="term" value="P:actin filament bundle assembly"/>
    <property type="evidence" value="ECO:0007669"/>
    <property type="project" value="TreeGrafter"/>
</dbReference>
<protein>
    <recommendedName>
        <fullName evidence="7">LIM zinc-binding domain-containing protein</fullName>
    </recommendedName>
</protein>
<keyword evidence="6" id="KW-1133">Transmembrane helix</keyword>
<feature type="region of interest" description="Disordered" evidence="5">
    <location>
        <begin position="494"/>
        <end position="514"/>
    </location>
</feature>
<dbReference type="GO" id="GO:0046872">
    <property type="term" value="F:metal ion binding"/>
    <property type="evidence" value="ECO:0007669"/>
    <property type="project" value="UniProtKB-KW"/>
</dbReference>
<evidence type="ECO:0000256" key="2">
    <source>
        <dbReference type="ARBA" id="ARBA00022833"/>
    </source>
</evidence>
<evidence type="ECO:0000313" key="8">
    <source>
        <dbReference type="Proteomes" id="UP000050795"/>
    </source>
</evidence>
<evidence type="ECO:0000256" key="3">
    <source>
        <dbReference type="ARBA" id="ARBA00023038"/>
    </source>
</evidence>
<dbReference type="GO" id="GO:0015629">
    <property type="term" value="C:actin cytoskeleton"/>
    <property type="evidence" value="ECO:0007669"/>
    <property type="project" value="TreeGrafter"/>
</dbReference>
<dbReference type="SUPFAM" id="SSF57716">
    <property type="entry name" value="Glucocorticoid receptor-like (DNA-binding domain)"/>
    <property type="match status" value="1"/>
</dbReference>
<dbReference type="SMART" id="SM00132">
    <property type="entry name" value="LIM"/>
    <property type="match status" value="2"/>
</dbReference>
<dbReference type="GO" id="GO:0030032">
    <property type="term" value="P:lamellipodium assembly"/>
    <property type="evidence" value="ECO:0007669"/>
    <property type="project" value="TreeGrafter"/>
</dbReference>
<evidence type="ECO:0000259" key="7">
    <source>
        <dbReference type="PROSITE" id="PS50023"/>
    </source>
</evidence>
<evidence type="ECO:0000256" key="5">
    <source>
        <dbReference type="SAM" id="MobiDB-lite"/>
    </source>
</evidence>
<evidence type="ECO:0000256" key="1">
    <source>
        <dbReference type="ARBA" id="ARBA00022723"/>
    </source>
</evidence>
<dbReference type="PROSITE" id="PS00478">
    <property type="entry name" value="LIM_DOMAIN_1"/>
    <property type="match status" value="2"/>
</dbReference>
<proteinExistence type="predicted"/>
<keyword evidence="6" id="KW-0472">Membrane</keyword>
<reference evidence="9" key="2">
    <citation type="submission" date="2023-11" db="UniProtKB">
        <authorList>
            <consortium name="WormBaseParasite"/>
        </authorList>
    </citation>
    <scope>IDENTIFICATION</scope>
</reference>
<accession>A0AA85KDC3</accession>
<dbReference type="WBParaSite" id="TREG1_94830.1">
    <property type="protein sequence ID" value="TREG1_94830.1"/>
    <property type="gene ID" value="TREG1_94830"/>
</dbReference>
<keyword evidence="3 4" id="KW-0440">LIM domain</keyword>
<feature type="transmembrane region" description="Helical" evidence="6">
    <location>
        <begin position="629"/>
        <end position="650"/>
    </location>
</feature>
<dbReference type="GO" id="GO:0051015">
    <property type="term" value="F:actin filament binding"/>
    <property type="evidence" value="ECO:0007669"/>
    <property type="project" value="TreeGrafter"/>
</dbReference>
<dbReference type="PROSITE" id="PS50023">
    <property type="entry name" value="LIM_DOMAIN_2"/>
    <property type="match status" value="2"/>
</dbReference>
<feature type="domain" description="LIM zinc-binding" evidence="7">
    <location>
        <begin position="63"/>
        <end position="123"/>
    </location>
</feature>
<sequence>MEPIICKQCNEICKGDVLKVSDLFFHHDCFRCSVCSVCLGENGYYEDCGAFYCSEDFKKLKSQLCCVCRSYITGDMVTVLNKSFHRSCFFCNQCRKTFTPGMRVTFWSEKFFCKQCFQSVYDKESMAETNIDDLLTHNKNNRNKYSEEDEDKKVHKRENELETLPVICTDKNKSNLSSEFCRELTERLAAQYSATLEHVVDGSKANEITSRKEDSITNANGTKTCTTTAATPPPTTTMTTGDTLNVQEKDNQLNTIKSDNELLPSNNNINECINATNNKNIPTTSDNDDNSYCSLVQSITLDQQTMQIYPSKSHSPVPVKGRVAELVKVLEQVTFIEKDGVEHHEALITLSKSKSLAQGESQKANSHYTGILWNYEDKESLKKYPLTSKEVVVSKKHDPTGISNHHSLPSVAYSSPHSSFVPPKPPNLTEHLNKQSIRVWPPIRSNLPPTIKNINRCNYQPTPFVNHTTPEAIITDTPTTAITSDKRIKLHHLTGSTSTSKDANHADNLNSISSSKMKRKSVKLCDSDELASKSSGRNTPRKRLHKKYVIKIFKTSKEQKCDLDIFMKKRIAKQLEKHKSSKQIKSCSLTSNSSIQKLSNTMKAYGSTKLRNGHRFICQYINFNSFFKLIYNLIIVTFLVIGLLCILWWLSDQHWDSFRTPRNYTRSDILLSLFRYWTGQTDHKLQ</sequence>
<keyword evidence="6" id="KW-0812">Transmembrane</keyword>
<evidence type="ECO:0000256" key="6">
    <source>
        <dbReference type="SAM" id="Phobius"/>
    </source>
</evidence>
<keyword evidence="8" id="KW-1185">Reference proteome</keyword>
<dbReference type="InterPro" id="IPR001781">
    <property type="entry name" value="Znf_LIM"/>
</dbReference>
<evidence type="ECO:0000256" key="4">
    <source>
        <dbReference type="PROSITE-ProRule" id="PRU00125"/>
    </source>
</evidence>
<keyword evidence="2 4" id="KW-0862">Zinc</keyword>
<feature type="region of interest" description="Disordered" evidence="5">
    <location>
        <begin position="217"/>
        <end position="241"/>
    </location>
</feature>
<dbReference type="PANTHER" id="PTHR24213:SF17">
    <property type="entry name" value="DEMATIN"/>
    <property type="match status" value="1"/>
</dbReference>
<evidence type="ECO:0000313" key="9">
    <source>
        <dbReference type="WBParaSite" id="TREG1_94830.1"/>
    </source>
</evidence>
<dbReference type="GO" id="GO:0005886">
    <property type="term" value="C:plasma membrane"/>
    <property type="evidence" value="ECO:0007669"/>
    <property type="project" value="TreeGrafter"/>
</dbReference>
<keyword evidence="1 4" id="KW-0479">Metal-binding</keyword>
<dbReference type="Gene3D" id="2.10.110.10">
    <property type="entry name" value="Cysteine Rich Protein"/>
    <property type="match status" value="2"/>
</dbReference>
<reference evidence="8" key="1">
    <citation type="submission" date="2022-06" db="EMBL/GenBank/DDBJ databases">
        <authorList>
            <person name="Berger JAMES D."/>
            <person name="Berger JAMES D."/>
        </authorList>
    </citation>
    <scope>NUCLEOTIDE SEQUENCE [LARGE SCALE GENOMIC DNA]</scope>
</reference>
<feature type="domain" description="LIM zinc-binding" evidence="7">
    <location>
        <begin position="4"/>
        <end position="62"/>
    </location>
</feature>
<name>A0AA85KDC3_TRIRE</name>
<organism evidence="8 9">
    <name type="scientific">Trichobilharzia regenti</name>
    <name type="common">Nasal bird schistosome</name>
    <dbReference type="NCBI Taxonomy" id="157069"/>
    <lineage>
        <taxon>Eukaryota</taxon>
        <taxon>Metazoa</taxon>
        <taxon>Spiralia</taxon>
        <taxon>Lophotrochozoa</taxon>
        <taxon>Platyhelminthes</taxon>
        <taxon>Trematoda</taxon>
        <taxon>Digenea</taxon>
        <taxon>Strigeidida</taxon>
        <taxon>Schistosomatoidea</taxon>
        <taxon>Schistosomatidae</taxon>
        <taxon>Trichobilharzia</taxon>
    </lineage>
</organism>